<evidence type="ECO:0000313" key="2">
    <source>
        <dbReference type="EMBL" id="MBZ0056642.1"/>
    </source>
</evidence>
<keyword evidence="1" id="KW-0812">Transmembrane</keyword>
<keyword evidence="1" id="KW-1133">Transmembrane helix</keyword>
<feature type="transmembrane region" description="Helical" evidence="1">
    <location>
        <begin position="332"/>
        <end position="348"/>
    </location>
</feature>
<evidence type="ECO:0000256" key="1">
    <source>
        <dbReference type="SAM" id="Phobius"/>
    </source>
</evidence>
<name>A0ABS7RQT0_9ENTR</name>
<gene>
    <name evidence="2" type="primary">wzy</name>
    <name evidence="2" type="ORF">ITX56_02190</name>
</gene>
<dbReference type="NCBIfam" id="NF033860">
    <property type="entry name" value="Wzy_O6_O28"/>
    <property type="match status" value="1"/>
</dbReference>
<feature type="transmembrane region" description="Helical" evidence="1">
    <location>
        <begin position="180"/>
        <end position="204"/>
    </location>
</feature>
<feature type="transmembrane region" description="Helical" evidence="1">
    <location>
        <begin position="354"/>
        <end position="374"/>
    </location>
</feature>
<evidence type="ECO:0000313" key="3">
    <source>
        <dbReference type="Proteomes" id="UP000706580"/>
    </source>
</evidence>
<feature type="transmembrane region" description="Helical" evidence="1">
    <location>
        <begin position="123"/>
        <end position="150"/>
    </location>
</feature>
<accession>A0ABS7RQT0</accession>
<sequence length="377" mass="43257">MNKISKYMVYIYIAPIIVSLYFIYNTGYLLGDFRSYSYYLDFTEAASILFFYILPLLFIYCMIKVFGRIHIYDCGNQRLDIIFFRLLMLTGIITLLFGANQIGQVAQTGFSGLMIKIASKLNPLAMLPLLTFSAISHRKFIVSVLIVIFFSYMQRSLQGIFISILCLGAYYIINNKINKITLNILFVLPLIFIGPLLDLISYVYTLRNEMRGVAFDSNEILSLAIGRISTTSSLIEILHNNYNSQSVSDFFSLGIMLERLLGITLFDTISPSNIFNLAIVGQDAGYSIFMGMPGFLAFLLQGEMISFIFNSIIISLVLVSIYLLIPVFNRRYRIVAFFLIMYLSFLSFDIWEISIAFQTVVLWRIILLFNKLSFRRI</sequence>
<comment type="caution">
    <text evidence="2">The sequence shown here is derived from an EMBL/GenBank/DDBJ whole genome shotgun (WGS) entry which is preliminary data.</text>
</comment>
<dbReference type="RefSeq" id="WP_223073793.1">
    <property type="nucleotide sequence ID" value="NZ_JADMNK010000001.1"/>
</dbReference>
<feature type="transmembrane region" description="Helical" evidence="1">
    <location>
        <begin position="304"/>
        <end position="325"/>
    </location>
</feature>
<feature type="transmembrane region" description="Helical" evidence="1">
    <location>
        <begin position="157"/>
        <end position="174"/>
    </location>
</feature>
<dbReference type="Proteomes" id="UP000706580">
    <property type="component" value="Unassembled WGS sequence"/>
</dbReference>
<reference evidence="2 3" key="1">
    <citation type="submission" date="2020-11" db="EMBL/GenBank/DDBJ databases">
        <title>Draft Genome of Enterobacter sp. strain EMC7.</title>
        <authorList>
            <person name="Barman P."/>
            <person name="Sinha S."/>
            <person name="Sen S."/>
            <person name="Chakraborty R."/>
        </authorList>
    </citation>
    <scope>NUCLEOTIDE SEQUENCE [LARGE SCALE GENOMIC DNA]</scope>
    <source>
        <strain evidence="2 3">EMC7</strain>
    </source>
</reference>
<feature type="transmembrane region" description="Helical" evidence="1">
    <location>
        <begin position="7"/>
        <end position="24"/>
    </location>
</feature>
<protein>
    <submittedName>
        <fullName evidence="2">Oligosaccharide repeat unit polymerase</fullName>
    </submittedName>
</protein>
<keyword evidence="1" id="KW-0472">Membrane</keyword>
<feature type="transmembrane region" description="Helical" evidence="1">
    <location>
        <begin position="36"/>
        <end position="61"/>
    </location>
</feature>
<proteinExistence type="predicted"/>
<keyword evidence="3" id="KW-1185">Reference proteome</keyword>
<feature type="transmembrane region" description="Helical" evidence="1">
    <location>
        <begin position="82"/>
        <end position="103"/>
    </location>
</feature>
<dbReference type="EMBL" id="JADMNK010000001">
    <property type="protein sequence ID" value="MBZ0056642.1"/>
    <property type="molecule type" value="Genomic_DNA"/>
</dbReference>
<feature type="transmembrane region" description="Helical" evidence="1">
    <location>
        <begin position="274"/>
        <end position="298"/>
    </location>
</feature>
<organism evidence="2 3">
    <name type="scientific">Leclercia barmai</name>
    <dbReference type="NCBI Taxonomy" id="2785629"/>
    <lineage>
        <taxon>Bacteria</taxon>
        <taxon>Pseudomonadati</taxon>
        <taxon>Pseudomonadota</taxon>
        <taxon>Gammaproteobacteria</taxon>
        <taxon>Enterobacterales</taxon>
        <taxon>Enterobacteriaceae</taxon>
        <taxon>Leclercia</taxon>
    </lineage>
</organism>